<dbReference type="InterPro" id="IPR012337">
    <property type="entry name" value="RNaseH-like_sf"/>
</dbReference>
<feature type="region of interest" description="Disordered" evidence="1">
    <location>
        <begin position="88"/>
        <end position="210"/>
    </location>
</feature>
<reference evidence="3 4" key="1">
    <citation type="submission" date="2019-09" db="EMBL/GenBank/DDBJ databases">
        <title>YIM 132180 draft genome.</title>
        <authorList>
            <person name="Zhang K."/>
        </authorList>
    </citation>
    <scope>NUCLEOTIDE SEQUENCE [LARGE SCALE GENOMIC DNA]</scope>
    <source>
        <strain evidence="3 4">YIM 132180</strain>
    </source>
</reference>
<dbReference type="AlphaFoldDB" id="A0A7V7PKJ2"/>
<dbReference type="SUPFAM" id="SSF53098">
    <property type="entry name" value="Ribonuclease H-like"/>
    <property type="match status" value="1"/>
</dbReference>
<protein>
    <submittedName>
        <fullName evidence="3">Transposase family protein</fullName>
    </submittedName>
</protein>
<dbReference type="PROSITE" id="PS50994">
    <property type="entry name" value="INTEGRASE"/>
    <property type="match status" value="1"/>
</dbReference>
<sequence length="420" mass="46054">MAGVARRPHPSACRSRRRGLGHPGGMPRHPPEHVAPDRGRRVAGLGPLRRPRPRRTHRLPDAGDTARGLTTPRQFPFLDARTAMRPAIGVPCHDHPRSTVRRAPATARGARAPPAPRRGRGGAGRRPPPVGGNPGRRAHRGGLGACLAQRTLPDRTVPGSPEHPERATGGHLGPLGARPLARLRADPVALLPPRPRRRDRPGGAPVTRLDDFQPIDLEDKEGLFIPPGARNVVGKNIVARAIRARDQYDLAVKRLGKREADKLFSTVAAGPDGRYPLHEVEIDHTTLDMIVVHENGAILGRPYLTVLIDRHTRMILGFAIGFTPPSWTSVMEALAMAVLPKDDFLARMRGSELSIVSDWPCFGPPDVLFVDRGAEFRSASMRAAEMALNMRIVDLPPGSPWLKGKIERWFRTLNLKLLHR</sequence>
<comment type="caution">
    <text evidence="3">The sequence shown here is derived from an EMBL/GenBank/DDBJ whole genome shotgun (WGS) entry which is preliminary data.</text>
</comment>
<feature type="region of interest" description="Disordered" evidence="1">
    <location>
        <begin position="1"/>
        <end position="74"/>
    </location>
</feature>
<evidence type="ECO:0000256" key="1">
    <source>
        <dbReference type="SAM" id="MobiDB-lite"/>
    </source>
</evidence>
<feature type="compositionally biased region" description="Basic and acidic residues" evidence="1">
    <location>
        <begin position="29"/>
        <end position="40"/>
    </location>
</feature>
<dbReference type="Proteomes" id="UP000432089">
    <property type="component" value="Unassembled WGS sequence"/>
</dbReference>
<keyword evidence="4" id="KW-1185">Reference proteome</keyword>
<feature type="compositionally biased region" description="Low complexity" evidence="1">
    <location>
        <begin position="174"/>
        <end position="191"/>
    </location>
</feature>
<dbReference type="InterPro" id="IPR001584">
    <property type="entry name" value="Integrase_cat-core"/>
</dbReference>
<dbReference type="InterPro" id="IPR036397">
    <property type="entry name" value="RNaseH_sf"/>
</dbReference>
<evidence type="ECO:0000259" key="2">
    <source>
        <dbReference type="PROSITE" id="PS50994"/>
    </source>
</evidence>
<feature type="compositionally biased region" description="Basic residues" evidence="1">
    <location>
        <begin position="1"/>
        <end position="20"/>
    </location>
</feature>
<accession>A0A7V7PKJ2</accession>
<dbReference type="GO" id="GO:0015074">
    <property type="term" value="P:DNA integration"/>
    <property type="evidence" value="ECO:0007669"/>
    <property type="project" value="InterPro"/>
</dbReference>
<feature type="domain" description="Integrase catalytic" evidence="2">
    <location>
        <begin position="272"/>
        <end position="420"/>
    </location>
</feature>
<dbReference type="Gene3D" id="3.30.420.10">
    <property type="entry name" value="Ribonuclease H-like superfamily/Ribonuclease H"/>
    <property type="match status" value="1"/>
</dbReference>
<feature type="compositionally biased region" description="Low complexity" evidence="1">
    <location>
        <begin position="101"/>
        <end position="112"/>
    </location>
</feature>
<evidence type="ECO:0000313" key="3">
    <source>
        <dbReference type="EMBL" id="KAB0676272.1"/>
    </source>
</evidence>
<gene>
    <name evidence="3" type="ORF">F6X38_21435</name>
</gene>
<evidence type="ECO:0000313" key="4">
    <source>
        <dbReference type="Proteomes" id="UP000432089"/>
    </source>
</evidence>
<dbReference type="EMBL" id="VZDO01000024">
    <property type="protein sequence ID" value="KAB0676272.1"/>
    <property type="molecule type" value="Genomic_DNA"/>
</dbReference>
<dbReference type="GO" id="GO:0003676">
    <property type="term" value="F:nucleic acid binding"/>
    <property type="evidence" value="ECO:0007669"/>
    <property type="project" value="InterPro"/>
</dbReference>
<organism evidence="3 4">
    <name type="scientific">Plantimonas leprariae</name>
    <dbReference type="NCBI Taxonomy" id="2615207"/>
    <lineage>
        <taxon>Bacteria</taxon>
        <taxon>Pseudomonadati</taxon>
        <taxon>Pseudomonadota</taxon>
        <taxon>Alphaproteobacteria</taxon>
        <taxon>Hyphomicrobiales</taxon>
        <taxon>Aurantimonadaceae</taxon>
        <taxon>Plantimonas</taxon>
    </lineage>
</organism>
<name>A0A7V7PKJ2_9HYPH</name>
<proteinExistence type="predicted"/>